<accession>A0ACC0B7B6</accession>
<protein>
    <submittedName>
        <fullName evidence="1">Uncharacterized protein</fullName>
    </submittedName>
</protein>
<comment type="caution">
    <text evidence="1">The sequence shown here is derived from an EMBL/GenBank/DDBJ whole genome shotgun (WGS) entry which is preliminary data.</text>
</comment>
<evidence type="ECO:0000313" key="2">
    <source>
        <dbReference type="Proteomes" id="UP001060085"/>
    </source>
</evidence>
<gene>
    <name evidence="1" type="ORF">M9H77_18373</name>
</gene>
<dbReference type="Proteomes" id="UP001060085">
    <property type="component" value="Linkage Group LG04"/>
</dbReference>
<keyword evidence="2" id="KW-1185">Reference proteome</keyword>
<reference evidence="2" key="1">
    <citation type="journal article" date="2023" name="Nat. Plants">
        <title>Single-cell RNA sequencing provides a high-resolution roadmap for understanding the multicellular compartmentation of specialized metabolism.</title>
        <authorList>
            <person name="Sun S."/>
            <person name="Shen X."/>
            <person name="Li Y."/>
            <person name="Li Y."/>
            <person name="Wang S."/>
            <person name="Li R."/>
            <person name="Zhang H."/>
            <person name="Shen G."/>
            <person name="Guo B."/>
            <person name="Wei J."/>
            <person name="Xu J."/>
            <person name="St-Pierre B."/>
            <person name="Chen S."/>
            <person name="Sun C."/>
        </authorList>
    </citation>
    <scope>NUCLEOTIDE SEQUENCE [LARGE SCALE GENOMIC DNA]</scope>
</reference>
<dbReference type="EMBL" id="CM044704">
    <property type="protein sequence ID" value="KAI5668520.1"/>
    <property type="molecule type" value="Genomic_DNA"/>
</dbReference>
<organism evidence="1 2">
    <name type="scientific">Catharanthus roseus</name>
    <name type="common">Madagascar periwinkle</name>
    <name type="synonym">Vinca rosea</name>
    <dbReference type="NCBI Taxonomy" id="4058"/>
    <lineage>
        <taxon>Eukaryota</taxon>
        <taxon>Viridiplantae</taxon>
        <taxon>Streptophyta</taxon>
        <taxon>Embryophyta</taxon>
        <taxon>Tracheophyta</taxon>
        <taxon>Spermatophyta</taxon>
        <taxon>Magnoliopsida</taxon>
        <taxon>eudicotyledons</taxon>
        <taxon>Gunneridae</taxon>
        <taxon>Pentapetalae</taxon>
        <taxon>asterids</taxon>
        <taxon>lamiids</taxon>
        <taxon>Gentianales</taxon>
        <taxon>Apocynaceae</taxon>
        <taxon>Rauvolfioideae</taxon>
        <taxon>Vinceae</taxon>
        <taxon>Catharanthinae</taxon>
        <taxon>Catharanthus</taxon>
    </lineage>
</organism>
<sequence>MYKAPRDKLVCILSCCKVINNLLLNASIAANENPPGADEFLPVLIYVTIKANPPQLHSNLLYIQRYRRQTRLVSEAAYFFTNMLSAESFIMNIDAKAISMDEAEYQKNMELAQTLLSGLSGVSENLPSQSNQSVGTVPQSQLVDSKHDLATNKHRRSTSVPQSSSEQSLNKSRIEEPHVKDQISKILSISDLENKGASILLKEDKAGKAFQNFPYLYSRFADLTIADVEDLLNNYKELVFKYVCLAKGLGAATPPPQTSMNRGQNDSQSEKVDGSEDIRETKSENVHGPADVREMKSNDEMHKDIPSMNDDSKEIIASVDNNPESKLSEDEPVSTQTEEEGLIQ</sequence>
<evidence type="ECO:0000313" key="1">
    <source>
        <dbReference type="EMBL" id="KAI5668520.1"/>
    </source>
</evidence>
<proteinExistence type="predicted"/>
<name>A0ACC0B7B6_CATRO</name>